<dbReference type="SUPFAM" id="SSF52540">
    <property type="entry name" value="P-loop containing nucleoside triphosphate hydrolases"/>
    <property type="match status" value="2"/>
</dbReference>
<feature type="domain" description="ABC transmembrane type-1" evidence="12">
    <location>
        <begin position="864"/>
        <end position="1144"/>
    </location>
</feature>
<feature type="domain" description="ABC transmembrane type-1" evidence="12">
    <location>
        <begin position="375"/>
        <end position="511"/>
    </location>
</feature>
<dbReference type="InterPro" id="IPR036640">
    <property type="entry name" value="ABC1_TM_sf"/>
</dbReference>
<feature type="transmembrane region" description="Helical" evidence="10">
    <location>
        <begin position="1077"/>
        <end position="1109"/>
    </location>
</feature>
<feature type="domain" description="ABC transporter" evidence="11">
    <location>
        <begin position="1183"/>
        <end position="1421"/>
    </location>
</feature>
<feature type="transmembrane region" description="Helical" evidence="10">
    <location>
        <begin position="100"/>
        <end position="123"/>
    </location>
</feature>
<evidence type="ECO:0000313" key="13">
    <source>
        <dbReference type="EMBL" id="KAE8342586.1"/>
    </source>
</evidence>
<dbReference type="GO" id="GO:0005524">
    <property type="term" value="F:ATP binding"/>
    <property type="evidence" value="ECO:0007669"/>
    <property type="project" value="UniProtKB-KW"/>
</dbReference>
<dbReference type="Pfam" id="PF00005">
    <property type="entry name" value="ABC_tran"/>
    <property type="match status" value="2"/>
</dbReference>
<keyword evidence="2" id="KW-0813">Transport</keyword>
<evidence type="ECO:0008006" key="14">
    <source>
        <dbReference type="Google" id="ProtNLM"/>
    </source>
</evidence>
<evidence type="ECO:0000256" key="6">
    <source>
        <dbReference type="ARBA" id="ARBA00022840"/>
    </source>
</evidence>
<feature type="transmembrane region" description="Helical" evidence="10">
    <location>
        <begin position="135"/>
        <end position="156"/>
    </location>
</feature>
<name>A0A5N6YDM3_9EURO</name>
<gene>
    <name evidence="13" type="ORF">BDV24DRAFT_173847</name>
</gene>
<sequence>MPSSLSSSTCPDGWLGPVVVTPGCRGGFDFTVLFESSFLNIAPAACFLLFAPARILQLSKEPRKVASTPLRLVVLVKGTSAIFVAIQVALLILVAKLQAIGGPTLLVSTVLDLIVAITMLALLDLEHVRSIRPSFLAAAYLFVASLLNISRVRTAWLLPDSQGYSACLSTSLAISLILLILENVGKRKWLLPSEKTKSEESTSGLFGRGIFAWLISLLQNGYSALLTGASLPRIHENLSSRRLSTRFLEAWELCDQNRQNSLLLVVLKCLRREIWQLPYLGFFVVGLSIAQPFIIGRAVVVLQQADRKSLNMGYGLIGAFAIVFIGIAVCKAAYEHMGYRTTSMLRGGLMFLTVCETWANVLQLGLATWLLQTQIGIVCIAPIVLAIIFIAASFTMGNAAAEQRINLTSSILGNIRNVKLLGLTENMRSMIEALRVKEIAISKKFRHVQTVRVCMVNLPIIAGQLATFAAYAIVAAASSSNGLSVSQAIISLSLITLMINPLSMLLFAIPNTFASIACLHRIEGFMRHPKRHDKRLSPQVELEVTALSSNLSEIALSPISQTLDQRKNCVLSLQDVRFGWKRSSSGTAAINLSIHTSSTGTLVMIIGQVGSGKSTFLRGLAGETTVLDGLLYTRYSDMAFCEQVPWLTNASIRDNIVGQDHALEFDAAWYRTVVNACALAPDLDRMPAGDQTLVGSNGVKLSGGQKQRIAIARAVYSRKRIACFDDVLSGLDNKTSALVFDKVFGSNGLLRRMGCTVFFTTHNTRQLSQSDLIIVLGDNGDVLEKGTYTELQGRADGYIQACGDQEDKDNDFKEEEAGIDQCPNHQGGRTSPLAATPTAGDNRKTTDISVYKYYFSALGWLRILVFLALVITDTGFGAFRGIWIELWSSSGESNLGTQLAYWLGFYGLFCVIQAVALALTIFYAWVIVVPAASKTLHRIVLNTCMSAPLSFFTRTDTGSLVTRFSQDMRLVDMILPRGFLITTIQFFNSVAQGAVAVASLPYLAAVIPFVIGLIVLVQRFYLRTSRQLRLLEIELKSPLYAHFIESLVGIATIRAFSWTDACTAKMISVLDMAQKPYYLLLCIQNWLALVLNLIAAVLTVALVGAAFALRSRINPGLLGVALVMMMDLGQTLSELIQNWTLLETSLGAIARIRDFANQTPTEEPDVTSQLEVPSPDWPIFGEVKFMGAEIAYGKDEPESVLKNIDLHIRAGQKFGLCGRTGSSKSTLALSLLRLNEIVSGHVLIDGADLSRISRSFLRQQISCIGQEPFLFPGSIRQNVDPQNTLQSTEISLALRQVGVWDALSKGQTEDEEAVLDAKLDDATLSQGQKQLFCLARAFLKRSKILILDEPTSSVDSKTDAKIQEIIRKMFSQCTVIMVAHRISTLLDFDQVAVLDSGQIVEVGSPSELLGRTDGKFSGLWGLESSSLSRK</sequence>
<dbReference type="PROSITE" id="PS50893">
    <property type="entry name" value="ABC_TRANSPORTER_2"/>
    <property type="match status" value="2"/>
</dbReference>
<keyword evidence="8 10" id="KW-0472">Membrane</keyword>
<dbReference type="FunFam" id="1.20.1560.10:FF:000066">
    <property type="entry name" value="ABC multidrug transporter (Eurofung)"/>
    <property type="match status" value="1"/>
</dbReference>
<feature type="transmembrane region" description="Helical" evidence="10">
    <location>
        <begin position="346"/>
        <end position="369"/>
    </location>
</feature>
<dbReference type="Gene3D" id="3.40.50.300">
    <property type="entry name" value="P-loop containing nucleotide triphosphate hydrolases"/>
    <property type="match status" value="2"/>
</dbReference>
<feature type="transmembrane region" description="Helical" evidence="10">
    <location>
        <begin position="853"/>
        <end position="879"/>
    </location>
</feature>
<dbReference type="Proteomes" id="UP000325558">
    <property type="component" value="Unassembled WGS sequence"/>
</dbReference>
<evidence type="ECO:0000259" key="11">
    <source>
        <dbReference type="PROSITE" id="PS50893"/>
    </source>
</evidence>
<dbReference type="SUPFAM" id="SSF90123">
    <property type="entry name" value="ABC transporter transmembrane region"/>
    <property type="match status" value="2"/>
</dbReference>
<dbReference type="PROSITE" id="PS50929">
    <property type="entry name" value="ABC_TM1F"/>
    <property type="match status" value="2"/>
</dbReference>
<dbReference type="InterPro" id="IPR027417">
    <property type="entry name" value="P-loop_NTPase"/>
</dbReference>
<feature type="transmembrane region" description="Helical" evidence="10">
    <location>
        <begin position="312"/>
        <end position="334"/>
    </location>
</feature>
<keyword evidence="4 10" id="KW-0812">Transmembrane</keyword>
<feature type="transmembrane region" description="Helical" evidence="10">
    <location>
        <begin position="162"/>
        <end position="181"/>
    </location>
</feature>
<evidence type="ECO:0000256" key="5">
    <source>
        <dbReference type="ARBA" id="ARBA00022741"/>
    </source>
</evidence>
<evidence type="ECO:0000256" key="8">
    <source>
        <dbReference type="ARBA" id="ARBA00023136"/>
    </source>
</evidence>
<keyword evidence="6" id="KW-0067">ATP-binding</keyword>
<evidence type="ECO:0000256" key="7">
    <source>
        <dbReference type="ARBA" id="ARBA00022989"/>
    </source>
</evidence>
<reference evidence="13" key="1">
    <citation type="submission" date="2019-04" db="EMBL/GenBank/DDBJ databases">
        <title>Friends and foes A comparative genomics study of 23 Aspergillus species from section Flavi.</title>
        <authorList>
            <consortium name="DOE Joint Genome Institute"/>
            <person name="Kjaerbolling I."/>
            <person name="Vesth T."/>
            <person name="Frisvad J.C."/>
            <person name="Nybo J.L."/>
            <person name="Theobald S."/>
            <person name="Kildgaard S."/>
            <person name="Isbrandt T."/>
            <person name="Kuo A."/>
            <person name="Sato A."/>
            <person name="Lyhne E.K."/>
            <person name="Kogle M.E."/>
            <person name="Wiebenga A."/>
            <person name="Kun R.S."/>
            <person name="Lubbers R.J."/>
            <person name="Makela M.R."/>
            <person name="Barry K."/>
            <person name="Chovatia M."/>
            <person name="Clum A."/>
            <person name="Daum C."/>
            <person name="Haridas S."/>
            <person name="He G."/>
            <person name="LaButti K."/>
            <person name="Lipzen A."/>
            <person name="Mondo S."/>
            <person name="Riley R."/>
            <person name="Salamov A."/>
            <person name="Simmons B.A."/>
            <person name="Magnuson J.K."/>
            <person name="Henrissat B."/>
            <person name="Mortensen U.H."/>
            <person name="Larsen T.O."/>
            <person name="Devries R.P."/>
            <person name="Grigoriev I.V."/>
            <person name="Machida M."/>
            <person name="Baker S.E."/>
            <person name="Andersen M.R."/>
        </authorList>
    </citation>
    <scope>NUCLEOTIDE SEQUENCE</scope>
    <source>
        <strain evidence="13">CBS 117612</strain>
    </source>
</reference>
<feature type="transmembrane region" description="Helical" evidence="10">
    <location>
        <begin position="489"/>
        <end position="522"/>
    </location>
</feature>
<dbReference type="GO" id="GO:0140359">
    <property type="term" value="F:ABC-type transporter activity"/>
    <property type="evidence" value="ECO:0007669"/>
    <property type="project" value="InterPro"/>
</dbReference>
<proteinExistence type="predicted"/>
<feature type="transmembrane region" description="Helical" evidence="10">
    <location>
        <begin position="277"/>
        <end position="300"/>
    </location>
</feature>
<dbReference type="PROSITE" id="PS00211">
    <property type="entry name" value="ABC_TRANSPORTER_1"/>
    <property type="match status" value="2"/>
</dbReference>
<dbReference type="InterPro" id="IPR050173">
    <property type="entry name" value="ABC_transporter_C-like"/>
</dbReference>
<comment type="subcellular location">
    <subcellularLocation>
        <location evidence="1">Cell membrane</location>
        <topology evidence="1">Multi-pass membrane protein</topology>
    </subcellularLocation>
</comment>
<keyword evidence="3" id="KW-1003">Cell membrane</keyword>
<dbReference type="Pfam" id="PF00664">
    <property type="entry name" value="ABC_membrane"/>
    <property type="match status" value="1"/>
</dbReference>
<keyword evidence="7 10" id="KW-1133">Transmembrane helix</keyword>
<feature type="transmembrane region" description="Helical" evidence="10">
    <location>
        <begin position="453"/>
        <end position="477"/>
    </location>
</feature>
<feature type="transmembrane region" description="Helical" evidence="10">
    <location>
        <begin position="30"/>
        <end position="51"/>
    </location>
</feature>
<feature type="transmembrane region" description="Helical" evidence="10">
    <location>
        <begin position="375"/>
        <end position="394"/>
    </location>
</feature>
<evidence type="ECO:0000256" key="9">
    <source>
        <dbReference type="SAM" id="MobiDB-lite"/>
    </source>
</evidence>
<dbReference type="Pfam" id="PF24357">
    <property type="entry name" value="TMD0_ABC"/>
    <property type="match status" value="1"/>
</dbReference>
<evidence type="ECO:0000256" key="3">
    <source>
        <dbReference type="ARBA" id="ARBA00022475"/>
    </source>
</evidence>
<dbReference type="GO" id="GO:0016887">
    <property type="term" value="F:ATP hydrolysis activity"/>
    <property type="evidence" value="ECO:0007669"/>
    <property type="project" value="InterPro"/>
</dbReference>
<dbReference type="EMBL" id="ML737134">
    <property type="protein sequence ID" value="KAE8342586.1"/>
    <property type="molecule type" value="Genomic_DNA"/>
</dbReference>
<dbReference type="GO" id="GO:0005886">
    <property type="term" value="C:plasma membrane"/>
    <property type="evidence" value="ECO:0007669"/>
    <property type="project" value="UniProtKB-SubCell"/>
</dbReference>
<dbReference type="InterPro" id="IPR011527">
    <property type="entry name" value="ABC1_TM_dom"/>
</dbReference>
<dbReference type="SMART" id="SM00382">
    <property type="entry name" value="AAA"/>
    <property type="match status" value="2"/>
</dbReference>
<evidence type="ECO:0000259" key="12">
    <source>
        <dbReference type="PROSITE" id="PS50929"/>
    </source>
</evidence>
<dbReference type="InterPro" id="IPR003439">
    <property type="entry name" value="ABC_transporter-like_ATP-bd"/>
</dbReference>
<dbReference type="PANTHER" id="PTHR24223">
    <property type="entry name" value="ATP-BINDING CASSETTE SUB-FAMILY C"/>
    <property type="match status" value="1"/>
</dbReference>
<protein>
    <recommendedName>
        <fullName evidence="14">Multidrug resistance-associated protein</fullName>
    </recommendedName>
</protein>
<organism evidence="13">
    <name type="scientific">Aspergillus arachidicola</name>
    <dbReference type="NCBI Taxonomy" id="656916"/>
    <lineage>
        <taxon>Eukaryota</taxon>
        <taxon>Fungi</taxon>
        <taxon>Dikarya</taxon>
        <taxon>Ascomycota</taxon>
        <taxon>Pezizomycotina</taxon>
        <taxon>Eurotiomycetes</taxon>
        <taxon>Eurotiomycetidae</taxon>
        <taxon>Eurotiales</taxon>
        <taxon>Aspergillaceae</taxon>
        <taxon>Aspergillus</taxon>
        <taxon>Aspergillus subgen. Circumdati</taxon>
    </lineage>
</organism>
<dbReference type="OrthoDB" id="6500128at2759"/>
<feature type="transmembrane region" description="Helical" evidence="10">
    <location>
        <begin position="970"/>
        <end position="987"/>
    </location>
</feature>
<dbReference type="InterPro" id="IPR017871">
    <property type="entry name" value="ABC_transporter-like_CS"/>
</dbReference>
<dbReference type="CDD" id="cd03244">
    <property type="entry name" value="ABCC_MRP_domain2"/>
    <property type="match status" value="1"/>
</dbReference>
<dbReference type="InterPro" id="IPR003593">
    <property type="entry name" value="AAA+_ATPase"/>
</dbReference>
<evidence type="ECO:0000256" key="4">
    <source>
        <dbReference type="ARBA" id="ARBA00022692"/>
    </source>
</evidence>
<dbReference type="FunFam" id="3.40.50.300:FF:000838">
    <property type="entry name" value="ABC multidrug transporter (Eurofung)"/>
    <property type="match status" value="1"/>
</dbReference>
<feature type="transmembrane region" description="Helical" evidence="10">
    <location>
        <begin position="72"/>
        <end position="94"/>
    </location>
</feature>
<feature type="region of interest" description="Disordered" evidence="9">
    <location>
        <begin position="819"/>
        <end position="840"/>
    </location>
</feature>
<evidence type="ECO:0000256" key="2">
    <source>
        <dbReference type="ARBA" id="ARBA00022448"/>
    </source>
</evidence>
<dbReference type="Gene3D" id="1.20.1560.10">
    <property type="entry name" value="ABC transporter type 1, transmembrane domain"/>
    <property type="match status" value="2"/>
</dbReference>
<feature type="transmembrane region" description="Helical" evidence="10">
    <location>
        <begin position="993"/>
        <end position="1017"/>
    </location>
</feature>
<dbReference type="PANTHER" id="PTHR24223:SF399">
    <property type="entry name" value="ABC TRANSPORTER ATNG"/>
    <property type="match status" value="1"/>
</dbReference>
<evidence type="ECO:0000256" key="10">
    <source>
        <dbReference type="SAM" id="Phobius"/>
    </source>
</evidence>
<dbReference type="InterPro" id="IPR056227">
    <property type="entry name" value="TMD0_ABC"/>
</dbReference>
<dbReference type="InterPro" id="IPR044726">
    <property type="entry name" value="ABCC_6TM_D2"/>
</dbReference>
<dbReference type="CDD" id="cd18580">
    <property type="entry name" value="ABC_6TM_ABCC_D2"/>
    <property type="match status" value="1"/>
</dbReference>
<keyword evidence="5" id="KW-0547">Nucleotide-binding</keyword>
<accession>A0A5N6YDM3</accession>
<evidence type="ECO:0000256" key="1">
    <source>
        <dbReference type="ARBA" id="ARBA00004651"/>
    </source>
</evidence>
<feature type="domain" description="ABC transporter" evidence="11">
    <location>
        <begin position="571"/>
        <end position="804"/>
    </location>
</feature>
<feature type="transmembrane region" description="Helical" evidence="10">
    <location>
        <begin position="899"/>
        <end position="928"/>
    </location>
</feature>